<dbReference type="PRINTS" id="PR00301">
    <property type="entry name" value="HEATSHOCK70"/>
</dbReference>
<accession>A0A9N9Q4D5</accession>
<keyword evidence="2" id="KW-0067">ATP-binding</keyword>
<dbReference type="Gene3D" id="3.30.420.40">
    <property type="match status" value="1"/>
</dbReference>
<comment type="caution">
    <text evidence="3">The sequence shown here is derived from an EMBL/GenBank/DDBJ whole genome shotgun (WGS) entry which is preliminary data.</text>
</comment>
<dbReference type="PANTHER" id="PTHR14187:SF5">
    <property type="entry name" value="HEAT SHOCK 70 KDA PROTEIN 12A"/>
    <property type="match status" value="1"/>
</dbReference>
<name>A0A9N9Q4D5_9HELO</name>
<organism evidence="3 4">
    <name type="scientific">Hymenoscyphus albidus</name>
    <dbReference type="NCBI Taxonomy" id="595503"/>
    <lineage>
        <taxon>Eukaryota</taxon>
        <taxon>Fungi</taxon>
        <taxon>Dikarya</taxon>
        <taxon>Ascomycota</taxon>
        <taxon>Pezizomycotina</taxon>
        <taxon>Leotiomycetes</taxon>
        <taxon>Helotiales</taxon>
        <taxon>Helotiaceae</taxon>
        <taxon>Hymenoscyphus</taxon>
    </lineage>
</organism>
<protein>
    <recommendedName>
        <fullName evidence="5">Actin-like ATPase domain-containing protein</fullName>
    </recommendedName>
</protein>
<dbReference type="Proteomes" id="UP000701801">
    <property type="component" value="Unassembled WGS sequence"/>
</dbReference>
<keyword evidence="1" id="KW-0547">Nucleotide-binding</keyword>
<evidence type="ECO:0000313" key="4">
    <source>
        <dbReference type="Proteomes" id="UP000701801"/>
    </source>
</evidence>
<gene>
    <name evidence="3" type="ORF">HYALB_00000339</name>
</gene>
<evidence type="ECO:0000313" key="3">
    <source>
        <dbReference type="EMBL" id="CAG8974729.1"/>
    </source>
</evidence>
<keyword evidence="4" id="KW-1185">Reference proteome</keyword>
<dbReference type="CDD" id="cd10170">
    <property type="entry name" value="ASKHA_NBD_HSP70"/>
    <property type="match status" value="1"/>
</dbReference>
<dbReference type="GO" id="GO:0140662">
    <property type="term" value="F:ATP-dependent protein folding chaperone"/>
    <property type="evidence" value="ECO:0007669"/>
    <property type="project" value="InterPro"/>
</dbReference>
<dbReference type="EMBL" id="CAJVRM010000116">
    <property type="protein sequence ID" value="CAG8974729.1"/>
    <property type="molecule type" value="Genomic_DNA"/>
</dbReference>
<dbReference type="Pfam" id="PF00012">
    <property type="entry name" value="HSP70"/>
    <property type="match status" value="1"/>
</dbReference>
<dbReference type="GO" id="GO:0005524">
    <property type="term" value="F:ATP binding"/>
    <property type="evidence" value="ECO:0007669"/>
    <property type="project" value="UniProtKB-KW"/>
</dbReference>
<dbReference type="PANTHER" id="PTHR14187">
    <property type="entry name" value="ALPHA KINASE/ELONGATION FACTOR 2 KINASE"/>
    <property type="match status" value="1"/>
</dbReference>
<dbReference type="AlphaFoldDB" id="A0A9N9Q4D5"/>
<evidence type="ECO:0000256" key="2">
    <source>
        <dbReference type="ARBA" id="ARBA00022840"/>
    </source>
</evidence>
<dbReference type="InterPro" id="IPR013126">
    <property type="entry name" value="Hsp_70_fam"/>
</dbReference>
<sequence length="602" mass="68610">MNKKSSDIVIGIDFGTTYSGVSWAYPGRRDVRLITNWPNPKTKNTSNDKVPSTISYCNGQVERWGYSNRDKDETFRWFKIFLEPSHKYNDEVKEVRDASKLLKSLNKSPKEVVADYLKVLWDYTMEDIKQEVKEDNWKRDYALKVVITVPAMWSDAAKDKTKKSALMAGLPDNITMITESEAAALSIIRDKADEESLGAGDTFVVCDAGGGTVDLISYTINKLRPLEIKETVKGEGGLCGSVYLNISFQNYIEILIGKEQYDMLPLESKRNMMMEFDQTIKRIFNEKSDEVHTIDLFGVEDDPNNDIDDNTIVLKKSALQGIFDHVFLQIEALIENQVTQIKKQNKRVEAILLVGGFGESRYLHDRVINCHKSDGTHILRVQGAWSSICRGATLAGLEGIGGALGRPPKIVSRIARYSFEFVVSRLFDPSEHLPEDRYLCESEGVYRANNQMMWILEIGDNMEEGRKLTREIYHSVQVGFWDSGDRKFSTKLYCCEEANPPSRKTMNVHELCNVNYSVPCTKLWQEQSYRDPITGRKSRNCNFELFINLGKGSLDFAVLYRDEILAAAEVEYKEDFQLNAFLIDVAISLPKKIAYMFIAQRT</sequence>
<reference evidence="3" key="1">
    <citation type="submission" date="2021-07" db="EMBL/GenBank/DDBJ databases">
        <authorList>
            <person name="Durling M."/>
        </authorList>
    </citation>
    <scope>NUCLEOTIDE SEQUENCE</scope>
</reference>
<proteinExistence type="predicted"/>
<dbReference type="SUPFAM" id="SSF53067">
    <property type="entry name" value="Actin-like ATPase domain"/>
    <property type="match status" value="2"/>
</dbReference>
<evidence type="ECO:0008006" key="5">
    <source>
        <dbReference type="Google" id="ProtNLM"/>
    </source>
</evidence>
<dbReference type="InterPro" id="IPR043129">
    <property type="entry name" value="ATPase_NBD"/>
</dbReference>
<evidence type="ECO:0000256" key="1">
    <source>
        <dbReference type="ARBA" id="ARBA00022741"/>
    </source>
</evidence>
<dbReference type="OrthoDB" id="2963168at2759"/>